<keyword evidence="2" id="KW-0812">Transmembrane</keyword>
<feature type="domain" description="AAA+ ATPase" evidence="3">
    <location>
        <begin position="416"/>
        <end position="541"/>
    </location>
</feature>
<dbReference type="InterPro" id="IPR027417">
    <property type="entry name" value="P-loop_NTPase"/>
</dbReference>
<dbReference type="GO" id="GO:0005524">
    <property type="term" value="F:ATP binding"/>
    <property type="evidence" value="ECO:0007669"/>
    <property type="project" value="InterPro"/>
</dbReference>
<comment type="caution">
    <text evidence="4">The sequence shown here is derived from an EMBL/GenBank/DDBJ whole genome shotgun (WGS) entry which is preliminary data.</text>
</comment>
<accession>A0A9P3G9G8</accession>
<sequence>MSSTSTSSTAVSSETNGHAEPDTVLKPRVPIARYDAFFNQRTLRYELKKSHRPANVDKIKKKRPILLVKRLINSRGQYEGTEVEIHHDGLRAVLAEINRDVPGLDLTTQKPSVDRKLFFHCRAQLLAKFCELGADEDPKAQDLAEGVHAALQYIREDVSDIVSDFSTLLGEQQITYAYLWALFPPNCSVHGYDSATDQHIIARARTLEYKSSQDEGNYAEIKCDIIVQDDTRLGLAKCKFKIPQFVGAYAINELPVCPLEHYPEWEDLRQKAIARGKVYAKLRMHFYQHQGVSTVYINDKDPLKLSINERIMVDVDSFFEFQYNSDFARRSCRRLDPEELTDDELMICSPVVLGFCFNTKAWGAFAIDRVTEVVWSEEPFQRLVLGEKQKLLISSLVKQHSSQPSGFDDVVAGKGRGLVGLLCGNPGCGKTLTAEAVAEITHKPLYAVSAGELGTFPGSTDDALRRILRLGERWNAVVLLDEADVFLQERDKKDVSRNALVSIFLRQVEYHPGIIIFTTNLIKQIDPAFESRIHFCVKYPDLDLASRKAVWQTFLARAGVSSAALGEHDLDRLAKHPLNGRQIKNTVSTATSIASSQSTTLATKHVYTVLDVMQDWQAAKHERTGWNFYPLALGAAGVAACSLILLRRLAQ</sequence>
<dbReference type="AlphaFoldDB" id="A0A9P3G9G8"/>
<dbReference type="SUPFAM" id="SSF52540">
    <property type="entry name" value="P-loop containing nucleoside triphosphate hydrolases"/>
    <property type="match status" value="1"/>
</dbReference>
<feature type="region of interest" description="Disordered" evidence="1">
    <location>
        <begin position="1"/>
        <end position="24"/>
    </location>
</feature>
<keyword evidence="2" id="KW-0472">Membrane</keyword>
<dbReference type="Gene3D" id="3.40.50.300">
    <property type="entry name" value="P-loop containing nucleotide triphosphate hydrolases"/>
    <property type="match status" value="1"/>
</dbReference>
<dbReference type="InterPro" id="IPR003593">
    <property type="entry name" value="AAA+_ATPase"/>
</dbReference>
<proteinExistence type="predicted"/>
<keyword evidence="5" id="KW-1185">Reference proteome</keyword>
<organism evidence="4 5">
    <name type="scientific">Phanerochaete sordida</name>
    <dbReference type="NCBI Taxonomy" id="48140"/>
    <lineage>
        <taxon>Eukaryota</taxon>
        <taxon>Fungi</taxon>
        <taxon>Dikarya</taxon>
        <taxon>Basidiomycota</taxon>
        <taxon>Agaricomycotina</taxon>
        <taxon>Agaricomycetes</taxon>
        <taxon>Polyporales</taxon>
        <taxon>Phanerochaetaceae</taxon>
        <taxon>Phanerochaete</taxon>
    </lineage>
</organism>
<reference evidence="4 5" key="1">
    <citation type="submission" date="2021-08" db="EMBL/GenBank/DDBJ databases">
        <title>Draft Genome Sequence of Phanerochaete sordida strain YK-624.</title>
        <authorList>
            <person name="Mori T."/>
            <person name="Dohra H."/>
            <person name="Suzuki T."/>
            <person name="Kawagishi H."/>
            <person name="Hirai H."/>
        </authorList>
    </citation>
    <scope>NUCLEOTIDE SEQUENCE [LARGE SCALE GENOMIC DNA]</scope>
    <source>
        <strain evidence="4 5">YK-624</strain>
    </source>
</reference>
<protein>
    <submittedName>
        <fullName evidence="4">AAA family ATPase</fullName>
    </submittedName>
</protein>
<feature type="compositionally biased region" description="Low complexity" evidence="1">
    <location>
        <begin position="1"/>
        <end position="15"/>
    </location>
</feature>
<dbReference type="EMBL" id="BPQB01000017">
    <property type="protein sequence ID" value="GJE90661.1"/>
    <property type="molecule type" value="Genomic_DNA"/>
</dbReference>
<dbReference type="OrthoDB" id="10042665at2759"/>
<dbReference type="InterPro" id="IPR054289">
    <property type="entry name" value="DUF7025"/>
</dbReference>
<name>A0A9P3G9G8_9APHY</name>
<evidence type="ECO:0000259" key="3">
    <source>
        <dbReference type="SMART" id="SM00382"/>
    </source>
</evidence>
<dbReference type="Proteomes" id="UP000703269">
    <property type="component" value="Unassembled WGS sequence"/>
</dbReference>
<evidence type="ECO:0000313" key="4">
    <source>
        <dbReference type="EMBL" id="GJE90661.1"/>
    </source>
</evidence>
<dbReference type="Pfam" id="PF00004">
    <property type="entry name" value="AAA"/>
    <property type="match status" value="1"/>
</dbReference>
<evidence type="ECO:0000256" key="1">
    <source>
        <dbReference type="SAM" id="MobiDB-lite"/>
    </source>
</evidence>
<dbReference type="PANTHER" id="PTHR46411:SF3">
    <property type="entry name" value="AAA+ ATPASE DOMAIN-CONTAINING PROTEIN"/>
    <property type="match status" value="1"/>
</dbReference>
<dbReference type="PANTHER" id="PTHR46411">
    <property type="entry name" value="FAMILY ATPASE, PUTATIVE-RELATED"/>
    <property type="match status" value="1"/>
</dbReference>
<feature type="transmembrane region" description="Helical" evidence="2">
    <location>
        <begin position="626"/>
        <end position="646"/>
    </location>
</feature>
<dbReference type="Pfam" id="PF22942">
    <property type="entry name" value="DUF7025"/>
    <property type="match status" value="1"/>
</dbReference>
<gene>
    <name evidence="4" type="ORF">PsYK624_068050</name>
</gene>
<keyword evidence="2" id="KW-1133">Transmembrane helix</keyword>
<evidence type="ECO:0000313" key="5">
    <source>
        <dbReference type="Proteomes" id="UP000703269"/>
    </source>
</evidence>
<dbReference type="InterPro" id="IPR003959">
    <property type="entry name" value="ATPase_AAA_core"/>
</dbReference>
<dbReference type="CDD" id="cd19481">
    <property type="entry name" value="RecA-like_protease"/>
    <property type="match status" value="1"/>
</dbReference>
<dbReference type="GO" id="GO:0016887">
    <property type="term" value="F:ATP hydrolysis activity"/>
    <property type="evidence" value="ECO:0007669"/>
    <property type="project" value="InterPro"/>
</dbReference>
<dbReference type="SMART" id="SM00382">
    <property type="entry name" value="AAA"/>
    <property type="match status" value="1"/>
</dbReference>
<evidence type="ECO:0000256" key="2">
    <source>
        <dbReference type="SAM" id="Phobius"/>
    </source>
</evidence>